<organism evidence="1 2">
    <name type="scientific">Phenylobacterium soli</name>
    <dbReference type="NCBI Taxonomy" id="2170551"/>
    <lineage>
        <taxon>Bacteria</taxon>
        <taxon>Pseudomonadati</taxon>
        <taxon>Pseudomonadota</taxon>
        <taxon>Alphaproteobacteria</taxon>
        <taxon>Caulobacterales</taxon>
        <taxon>Caulobacteraceae</taxon>
        <taxon>Phenylobacterium</taxon>
    </lineage>
</organism>
<evidence type="ECO:0000313" key="2">
    <source>
        <dbReference type="Proteomes" id="UP000249254"/>
    </source>
</evidence>
<dbReference type="RefSeq" id="WP_111528199.1">
    <property type="nucleotide sequence ID" value="NZ_JBHRSG010000004.1"/>
</dbReference>
<name>A0A328ANM3_9CAUL</name>
<dbReference type="InterPro" id="IPR019734">
    <property type="entry name" value="TPR_rpt"/>
</dbReference>
<dbReference type="InterPro" id="IPR011990">
    <property type="entry name" value="TPR-like_helical_dom_sf"/>
</dbReference>
<evidence type="ECO:0000313" key="1">
    <source>
        <dbReference type="EMBL" id="RAK54448.1"/>
    </source>
</evidence>
<proteinExistence type="predicted"/>
<dbReference type="EMBL" id="QFYQ01000001">
    <property type="protein sequence ID" value="RAK54448.1"/>
    <property type="molecule type" value="Genomic_DNA"/>
</dbReference>
<dbReference type="Pfam" id="PF13759">
    <property type="entry name" value="2OG-FeII_Oxy_5"/>
    <property type="match status" value="1"/>
</dbReference>
<gene>
    <name evidence="1" type="ORF">DJ017_07880</name>
</gene>
<dbReference type="Gene3D" id="2.60.120.620">
    <property type="entry name" value="q2cbj1_9rhob like domain"/>
    <property type="match status" value="1"/>
</dbReference>
<keyword evidence="2" id="KW-1185">Reference proteome</keyword>
<dbReference type="Proteomes" id="UP000249254">
    <property type="component" value="Unassembled WGS sequence"/>
</dbReference>
<dbReference type="InterPro" id="IPR012668">
    <property type="entry name" value="CHP02466"/>
</dbReference>
<dbReference type="OrthoDB" id="9783136at2"/>
<reference evidence="2" key="1">
    <citation type="submission" date="2018-05" db="EMBL/GenBank/DDBJ databases">
        <authorList>
            <person name="Li X."/>
        </authorList>
    </citation>
    <scope>NUCLEOTIDE SEQUENCE [LARGE SCALE GENOMIC DNA]</scope>
    <source>
        <strain evidence="2">LX32</strain>
    </source>
</reference>
<sequence length="467" mass="50530">MTTAGASLQSLTDQADALKAAGRLGEAAQAYARAAAQYPRSAVAEHNLAATLGDLARYGEAEARARAAFAKGLDAPETWMVLARALQGQRRFDESEAAFAEALRRRPAMAEAHRELAQLIWMRTGDIGVATRALDRAIAGEPQNPVLRLVKAKALEFAGDEAGSYRVLREAAAGRDDYVLEAMAADAAARIGEAEVGLAHADRALRLAPGERLTQTTFAQACLAAGRPEAALAALIDLRRQAPQDQHVIALLATAWRMLDDPRYRALYDYDAFVGQERLATPDGWPDLEAYLADLASALLEVHAFWTHPFDQSLRGGSQAPDILNEEHPAIRAFPAALGPAVARHLQRLGQGPDPVRSRNTGRWAFQGAWSVRLRPNGFHANHVHPQGWLSSACYVALPKAVEGAGREGWLKFGEPGIPTRPVLEPEHFVKPEPGLLALFPSYMWHGTVPFGGEEPRLTIAFDLAPA</sequence>
<dbReference type="Gene3D" id="1.25.40.10">
    <property type="entry name" value="Tetratricopeptide repeat domain"/>
    <property type="match status" value="2"/>
</dbReference>
<dbReference type="SMART" id="SM00028">
    <property type="entry name" value="TPR"/>
    <property type="match status" value="2"/>
</dbReference>
<dbReference type="SUPFAM" id="SSF48452">
    <property type="entry name" value="TPR-like"/>
    <property type="match status" value="2"/>
</dbReference>
<dbReference type="AlphaFoldDB" id="A0A328ANM3"/>
<accession>A0A328ANM3</accession>
<comment type="caution">
    <text evidence="1">The sequence shown here is derived from an EMBL/GenBank/DDBJ whole genome shotgun (WGS) entry which is preliminary data.</text>
</comment>
<protein>
    <submittedName>
        <fullName evidence="1">Uncharacterized protein</fullName>
    </submittedName>
</protein>